<keyword evidence="1" id="KW-0812">Transmembrane</keyword>
<keyword evidence="4" id="KW-1185">Reference proteome</keyword>
<dbReference type="Gene3D" id="3.30.1380.10">
    <property type="match status" value="1"/>
</dbReference>
<dbReference type="RefSeq" id="WP_118990929.1">
    <property type="nucleotide sequence ID" value="NZ_CP023434.1"/>
</dbReference>
<dbReference type="InterPro" id="IPR058193">
    <property type="entry name" value="VanY/YodJ_core_dom"/>
</dbReference>
<evidence type="ECO:0000313" key="3">
    <source>
        <dbReference type="EMBL" id="AXY26031.1"/>
    </source>
</evidence>
<dbReference type="AlphaFoldDB" id="A0A347WLS4"/>
<dbReference type="PANTHER" id="PTHR34385">
    <property type="entry name" value="D-ALANYL-D-ALANINE CARBOXYPEPTIDASE"/>
    <property type="match status" value="1"/>
</dbReference>
<evidence type="ECO:0000259" key="2">
    <source>
        <dbReference type="Pfam" id="PF02557"/>
    </source>
</evidence>
<sequence>MPNIIQAVNIDSAKYIEMGEVMKRYLCIFICILCVYWPISRVDALELPKEQAIQATNQPEMSVEALIAELPKDASIDDPFLVLINRNNRLDADMLMDFAYTAEGHPYDLSIYDAFNALLEAAELDGHSYQVVSAHRTIAYQEANFNNRMYSYINAGYSEDEAFFMTDQFVAPPDATEHATGLAFDLLGYDYNEYGRDLHQVYGQYPSAIWLQEHGPEYGFIVRYPAGKEEKTGYQYEPWHIRYVGSEAAQYMDKYGLTLEEYLTLIELSQDEA</sequence>
<dbReference type="EMBL" id="CP023434">
    <property type="protein sequence ID" value="AXY26031.1"/>
    <property type="molecule type" value="Genomic_DNA"/>
</dbReference>
<name>A0A347WLS4_9LACT</name>
<protein>
    <recommendedName>
        <fullName evidence="2">D-alanyl-D-alanine carboxypeptidase-like core domain-containing protein</fullName>
    </recommendedName>
</protein>
<evidence type="ECO:0000256" key="1">
    <source>
        <dbReference type="SAM" id="Phobius"/>
    </source>
</evidence>
<dbReference type="OrthoDB" id="9792074at2"/>
<feature type="domain" description="D-alanyl-D-alanine carboxypeptidase-like core" evidence="2">
    <location>
        <begin position="110"/>
        <end position="245"/>
    </location>
</feature>
<organism evidence="3 4">
    <name type="scientific">Suicoccus acidiformans</name>
    <dbReference type="NCBI Taxonomy" id="2036206"/>
    <lineage>
        <taxon>Bacteria</taxon>
        <taxon>Bacillati</taxon>
        <taxon>Bacillota</taxon>
        <taxon>Bacilli</taxon>
        <taxon>Lactobacillales</taxon>
        <taxon>Aerococcaceae</taxon>
        <taxon>Suicoccus</taxon>
    </lineage>
</organism>
<proteinExistence type="predicted"/>
<dbReference type="GO" id="GO:0006508">
    <property type="term" value="P:proteolysis"/>
    <property type="evidence" value="ECO:0007669"/>
    <property type="project" value="InterPro"/>
</dbReference>
<reference evidence="3 4" key="1">
    <citation type="submission" date="2017-09" db="EMBL/GenBank/DDBJ databases">
        <title>Complete genome sequence of Oxytococcus suis strain ZY16052.</title>
        <authorList>
            <person name="Li F."/>
        </authorList>
    </citation>
    <scope>NUCLEOTIDE SEQUENCE [LARGE SCALE GENOMIC DNA]</scope>
    <source>
        <strain evidence="3 4">ZY16052</strain>
    </source>
</reference>
<dbReference type="Pfam" id="PF02557">
    <property type="entry name" value="VanY"/>
    <property type="match status" value="1"/>
</dbReference>
<feature type="transmembrane region" description="Helical" evidence="1">
    <location>
        <begin position="21"/>
        <end position="39"/>
    </location>
</feature>
<dbReference type="InterPro" id="IPR009045">
    <property type="entry name" value="Zn_M74/Hedgehog-like"/>
</dbReference>
<gene>
    <name evidence="3" type="ORF">CL176_08470</name>
</gene>
<keyword evidence="1" id="KW-1133">Transmembrane helix</keyword>
<dbReference type="Proteomes" id="UP000263232">
    <property type="component" value="Chromosome"/>
</dbReference>
<dbReference type="KEGG" id="abae:CL176_08470"/>
<dbReference type="PANTHER" id="PTHR34385:SF1">
    <property type="entry name" value="PEPTIDOGLYCAN L-ALANYL-D-GLUTAMATE ENDOPEPTIDASE CWLK"/>
    <property type="match status" value="1"/>
</dbReference>
<dbReference type="CDD" id="cd14852">
    <property type="entry name" value="LD-carboxypeptidase"/>
    <property type="match status" value="1"/>
</dbReference>
<dbReference type="InterPro" id="IPR052179">
    <property type="entry name" value="DD-CPase-like"/>
</dbReference>
<accession>A0A347WLS4</accession>
<dbReference type="GO" id="GO:0008233">
    <property type="term" value="F:peptidase activity"/>
    <property type="evidence" value="ECO:0007669"/>
    <property type="project" value="InterPro"/>
</dbReference>
<keyword evidence="1" id="KW-0472">Membrane</keyword>
<dbReference type="SUPFAM" id="SSF55166">
    <property type="entry name" value="Hedgehog/DD-peptidase"/>
    <property type="match status" value="1"/>
</dbReference>
<dbReference type="InterPro" id="IPR003709">
    <property type="entry name" value="VanY-like_core_dom"/>
</dbReference>
<evidence type="ECO:0000313" key="4">
    <source>
        <dbReference type="Proteomes" id="UP000263232"/>
    </source>
</evidence>